<reference evidence="3" key="1">
    <citation type="submission" date="2022-01" db="EMBL/GenBank/DDBJ databases">
        <authorList>
            <person name="King R."/>
        </authorList>
    </citation>
    <scope>NUCLEOTIDE SEQUENCE</scope>
</reference>
<dbReference type="PANTHER" id="PTHR10219:SF43">
    <property type="entry name" value="GLYCOLIPID TRANSFER PROTEIN DOMAIN-CONTAINING PROTEIN"/>
    <property type="match status" value="1"/>
</dbReference>
<dbReference type="PANTHER" id="PTHR10219">
    <property type="entry name" value="GLYCOLIPID TRANSFER PROTEIN-RELATED"/>
    <property type="match status" value="1"/>
</dbReference>
<dbReference type="OrthoDB" id="116883at2759"/>
<name>A0A9P0CS68_9CUCU</name>
<dbReference type="SUPFAM" id="SSF110004">
    <property type="entry name" value="Glycolipid transfer protein, GLTP"/>
    <property type="match status" value="1"/>
</dbReference>
<evidence type="ECO:0000256" key="1">
    <source>
        <dbReference type="ARBA" id="ARBA00007148"/>
    </source>
</evidence>
<protein>
    <recommendedName>
        <fullName evidence="2">Glycolipid transfer protein domain-containing protein</fullName>
    </recommendedName>
</protein>
<comment type="similarity">
    <text evidence="1">Belongs to the GLTP family.</text>
</comment>
<evidence type="ECO:0000313" key="3">
    <source>
        <dbReference type="EMBL" id="CAH1104890.1"/>
    </source>
</evidence>
<dbReference type="GO" id="GO:1902387">
    <property type="term" value="F:ceramide 1-phosphate binding"/>
    <property type="evidence" value="ECO:0007669"/>
    <property type="project" value="TreeGrafter"/>
</dbReference>
<dbReference type="GO" id="GO:1902388">
    <property type="term" value="F:ceramide 1-phosphate transfer activity"/>
    <property type="evidence" value="ECO:0007669"/>
    <property type="project" value="TreeGrafter"/>
</dbReference>
<dbReference type="FunFam" id="1.10.3520.10:FF:000002">
    <property type="entry name" value="Ceramide-1-phosphate transfer protein"/>
    <property type="match status" value="1"/>
</dbReference>
<gene>
    <name evidence="3" type="ORF">PSYICH_LOCUS5910</name>
</gene>
<feature type="domain" description="Glycolipid transfer protein" evidence="2">
    <location>
        <begin position="27"/>
        <end position="171"/>
    </location>
</feature>
<dbReference type="InterPro" id="IPR036497">
    <property type="entry name" value="GLTP_sf"/>
</dbReference>
<organism evidence="3 4">
    <name type="scientific">Psylliodes chrysocephalus</name>
    <dbReference type="NCBI Taxonomy" id="3402493"/>
    <lineage>
        <taxon>Eukaryota</taxon>
        <taxon>Metazoa</taxon>
        <taxon>Ecdysozoa</taxon>
        <taxon>Arthropoda</taxon>
        <taxon>Hexapoda</taxon>
        <taxon>Insecta</taxon>
        <taxon>Pterygota</taxon>
        <taxon>Neoptera</taxon>
        <taxon>Endopterygota</taxon>
        <taxon>Coleoptera</taxon>
        <taxon>Polyphaga</taxon>
        <taxon>Cucujiformia</taxon>
        <taxon>Chrysomeloidea</taxon>
        <taxon>Chrysomelidae</taxon>
        <taxon>Galerucinae</taxon>
        <taxon>Alticini</taxon>
        <taxon>Psylliodes</taxon>
    </lineage>
</organism>
<evidence type="ECO:0000313" key="4">
    <source>
        <dbReference type="Proteomes" id="UP001153636"/>
    </source>
</evidence>
<keyword evidence="4" id="KW-1185">Reference proteome</keyword>
<dbReference type="GO" id="GO:0032691">
    <property type="term" value="P:negative regulation of interleukin-1 beta production"/>
    <property type="evidence" value="ECO:0007669"/>
    <property type="project" value="UniProtKB-ARBA"/>
</dbReference>
<evidence type="ECO:0000259" key="2">
    <source>
        <dbReference type="Pfam" id="PF08718"/>
    </source>
</evidence>
<proteinExistence type="inferred from homology"/>
<sequence length="211" mass="24144">MSQNGDKFTIKIVKDNFESALSKEDDVRLKEYLDSFEELNKFFTLMGTIFGFVSKDLKAKMDLLKELLVNSGENFSSVKEMIEYEKENELLNKKGYTSGSRTLLRLHRGLDFIRLFLQKLGELKDDEYASTVCREAYEQTLSKHHPFIIRNGAKVAIYALPTKGVLLGRVCGEPENIQQALELLPDTLTATSLVFERTENLFTLHDLHTLP</sequence>
<accession>A0A9P0CS68</accession>
<dbReference type="EMBL" id="OV651830">
    <property type="protein sequence ID" value="CAH1104890.1"/>
    <property type="molecule type" value="Genomic_DNA"/>
</dbReference>
<dbReference type="GO" id="GO:0016020">
    <property type="term" value="C:membrane"/>
    <property type="evidence" value="ECO:0007669"/>
    <property type="project" value="TreeGrafter"/>
</dbReference>
<dbReference type="Pfam" id="PF08718">
    <property type="entry name" value="GLTP"/>
    <property type="match status" value="1"/>
</dbReference>
<dbReference type="Proteomes" id="UP001153636">
    <property type="component" value="Chromosome 18"/>
</dbReference>
<dbReference type="AlphaFoldDB" id="A0A9P0CS68"/>
<dbReference type="GO" id="GO:0005829">
    <property type="term" value="C:cytosol"/>
    <property type="evidence" value="ECO:0007669"/>
    <property type="project" value="TreeGrafter"/>
</dbReference>
<dbReference type="InterPro" id="IPR014830">
    <property type="entry name" value="Glycolipid_transfer_prot_dom"/>
</dbReference>
<dbReference type="Gene3D" id="1.10.3520.10">
    <property type="entry name" value="Glycolipid transfer protein"/>
    <property type="match status" value="1"/>
</dbReference>